<feature type="transmembrane region" description="Helical" evidence="1">
    <location>
        <begin position="14"/>
        <end position="41"/>
    </location>
</feature>
<sequence length="48" mass="5855">MPYKMIAGTNWQWVFYYIFKLLLFVIIGVFTAPFTCLWAVYRVIRAFR</sequence>
<keyword evidence="1" id="KW-0812">Transmembrane</keyword>
<evidence type="ECO:0000256" key="1">
    <source>
        <dbReference type="SAM" id="Phobius"/>
    </source>
</evidence>
<evidence type="ECO:0000313" key="2">
    <source>
        <dbReference type="EMBL" id="PDP43115.1"/>
    </source>
</evidence>
<comment type="caution">
    <text evidence="2">The sequence shown here is derived from an EMBL/GenBank/DDBJ whole genome shotgun (WGS) entry which is preliminary data.</text>
</comment>
<name>A0A2A6E631_TANFO</name>
<keyword evidence="1" id="KW-1133">Transmembrane helix</keyword>
<reference evidence="2 3" key="1">
    <citation type="submission" date="2017-09" db="EMBL/GenBank/DDBJ databases">
        <title>Phase variable restriction modification systems are present in the genome sequences of periodontal pathogens Prevotella intermedia, Tannerella forsythia and Porphyromonas gingivalis.</title>
        <authorList>
            <person name="Haigh R.D."/>
            <person name="Crawford L."/>
            <person name="Ralph J."/>
            <person name="Wanford J."/>
            <person name="Vartoukian S.R."/>
            <person name="Hijazib K."/>
            <person name="Wade W."/>
            <person name="Oggioni M.R."/>
        </authorList>
    </citation>
    <scope>NUCLEOTIDE SEQUENCE [LARGE SCALE GENOMIC DNA]</scope>
    <source>
        <strain evidence="2 3">WW11663</strain>
    </source>
</reference>
<gene>
    <name evidence="2" type="ORF">CLI86_10205</name>
</gene>
<evidence type="ECO:0000313" key="3">
    <source>
        <dbReference type="Proteomes" id="UP000219259"/>
    </source>
</evidence>
<dbReference type="Proteomes" id="UP000219259">
    <property type="component" value="Unassembled WGS sequence"/>
</dbReference>
<keyword evidence="1" id="KW-0472">Membrane</keyword>
<proteinExistence type="predicted"/>
<dbReference type="AlphaFoldDB" id="A0A2A6E631"/>
<protein>
    <submittedName>
        <fullName evidence="2">Permease of the drug/metabolite transporter</fullName>
    </submittedName>
</protein>
<organism evidence="2 3">
    <name type="scientific">Tannerella forsythia</name>
    <name type="common">Bacteroides forsythus</name>
    <dbReference type="NCBI Taxonomy" id="28112"/>
    <lineage>
        <taxon>Bacteria</taxon>
        <taxon>Pseudomonadati</taxon>
        <taxon>Bacteroidota</taxon>
        <taxon>Bacteroidia</taxon>
        <taxon>Bacteroidales</taxon>
        <taxon>Tannerellaceae</taxon>
        <taxon>Tannerella</taxon>
    </lineage>
</organism>
<dbReference type="EMBL" id="NSLJ01000028">
    <property type="protein sequence ID" value="PDP43115.1"/>
    <property type="molecule type" value="Genomic_DNA"/>
</dbReference>
<accession>A0A2A6E631</accession>